<accession>A0A7U9DQQ3</accession>
<gene>
    <name evidence="2" type="ORF">SLI_1264</name>
</gene>
<dbReference type="AlphaFoldDB" id="A0A7U9DQQ3"/>
<sequence>MNRDQVATTGLRFLEGEGDVGGAGFGSLRDTEDDLPVC</sequence>
<feature type="region of interest" description="Disordered" evidence="1">
    <location>
        <begin position="16"/>
        <end position="38"/>
    </location>
</feature>
<dbReference type="EMBL" id="CM001889">
    <property type="protein sequence ID" value="EOY45981.1"/>
    <property type="molecule type" value="Genomic_DNA"/>
</dbReference>
<reference evidence="3" key="1">
    <citation type="journal article" date="2013" name="Genome Biol. Evol.">
        <title>The genome sequence of Streptomyces lividans 66 reveals a novel tRNA-dependent peptide biosynthetic system within a metal-related genomic island.</title>
        <authorList>
            <person name="Cruz-Morales P."/>
            <person name="Vijgenboom E."/>
            <person name="Iruegas-Bocardo F."/>
            <person name="Girard G."/>
            <person name="Yanez-Guerra L.A."/>
            <person name="Ramos-Aboites H.E."/>
            <person name="Pernodet J.L."/>
            <person name="Anne J."/>
            <person name="van Wezel G.P."/>
            <person name="Barona-Gomez F."/>
        </authorList>
    </citation>
    <scope>NUCLEOTIDE SEQUENCE [LARGE SCALE GENOMIC DNA]</scope>
    <source>
        <strain evidence="3">1326</strain>
    </source>
</reference>
<organism evidence="2 3">
    <name type="scientific">Streptomyces lividans 1326</name>
    <dbReference type="NCBI Taxonomy" id="1200984"/>
    <lineage>
        <taxon>Bacteria</taxon>
        <taxon>Bacillati</taxon>
        <taxon>Actinomycetota</taxon>
        <taxon>Actinomycetes</taxon>
        <taxon>Kitasatosporales</taxon>
        <taxon>Streptomycetaceae</taxon>
        <taxon>Streptomyces</taxon>
    </lineage>
</organism>
<evidence type="ECO:0000256" key="1">
    <source>
        <dbReference type="SAM" id="MobiDB-lite"/>
    </source>
</evidence>
<name>A0A7U9DQQ3_STRLI</name>
<evidence type="ECO:0000313" key="3">
    <source>
        <dbReference type="Proteomes" id="UP000014062"/>
    </source>
</evidence>
<proteinExistence type="predicted"/>
<dbReference type="Proteomes" id="UP000014062">
    <property type="component" value="Chromosome"/>
</dbReference>
<evidence type="ECO:0000313" key="2">
    <source>
        <dbReference type="EMBL" id="EOY45981.1"/>
    </source>
</evidence>
<protein>
    <submittedName>
        <fullName evidence="2">Uncharacterized protein</fullName>
    </submittedName>
</protein>